<dbReference type="SUPFAM" id="SSF117916">
    <property type="entry name" value="Fe-S cluster assembly (FSCA) domain-like"/>
    <property type="match status" value="1"/>
</dbReference>
<dbReference type="InterPro" id="IPR034904">
    <property type="entry name" value="FSCA_dom_sf"/>
</dbReference>
<dbReference type="Proteomes" id="UP000262379">
    <property type="component" value="Unassembled WGS sequence"/>
</dbReference>
<dbReference type="Gene3D" id="3.30.300.130">
    <property type="entry name" value="Fe-S cluster assembly (FSCA)"/>
    <property type="match status" value="1"/>
</dbReference>
<dbReference type="Pfam" id="PF01883">
    <property type="entry name" value="FeS_assembly_P"/>
    <property type="match status" value="1"/>
</dbReference>
<dbReference type="RefSeq" id="WP_116625710.1">
    <property type="nucleotide sequence ID" value="NZ_QURN01000024.1"/>
</dbReference>
<dbReference type="AlphaFoldDB" id="A0A371X3U4"/>
<keyword evidence="3" id="KW-1185">Reference proteome</keyword>
<dbReference type="EMBL" id="QURN01000024">
    <property type="protein sequence ID" value="RFC63879.1"/>
    <property type="molecule type" value="Genomic_DNA"/>
</dbReference>
<reference evidence="3" key="1">
    <citation type="submission" date="2018-08" db="EMBL/GenBank/DDBJ databases">
        <authorList>
            <person name="Im W.T."/>
        </authorList>
    </citation>
    <scope>NUCLEOTIDE SEQUENCE [LARGE SCALE GENOMIC DNA]</scope>
    <source>
        <strain evidence="3">LA-28</strain>
    </source>
</reference>
<name>A0A371X3U4_9HYPH</name>
<evidence type="ECO:0000313" key="3">
    <source>
        <dbReference type="Proteomes" id="UP000262379"/>
    </source>
</evidence>
<protein>
    <submittedName>
        <fullName evidence="2">DUF59 domain-containing protein</fullName>
    </submittedName>
</protein>
<accession>A0A371X3U4</accession>
<feature type="domain" description="MIP18 family-like" evidence="1">
    <location>
        <begin position="8"/>
        <end position="74"/>
    </location>
</feature>
<dbReference type="InterPro" id="IPR002744">
    <property type="entry name" value="MIP18-like"/>
</dbReference>
<comment type="caution">
    <text evidence="2">The sequence shown here is derived from an EMBL/GenBank/DDBJ whole genome shotgun (WGS) entry which is preliminary data.</text>
</comment>
<organism evidence="2 3">
    <name type="scientific">Mesorhizobium denitrificans</name>
    <dbReference type="NCBI Taxonomy" id="2294114"/>
    <lineage>
        <taxon>Bacteria</taxon>
        <taxon>Pseudomonadati</taxon>
        <taxon>Pseudomonadota</taxon>
        <taxon>Alphaproteobacteria</taxon>
        <taxon>Hyphomicrobiales</taxon>
        <taxon>Phyllobacteriaceae</taxon>
        <taxon>Mesorhizobium</taxon>
    </lineage>
</organism>
<evidence type="ECO:0000259" key="1">
    <source>
        <dbReference type="Pfam" id="PF01883"/>
    </source>
</evidence>
<proteinExistence type="predicted"/>
<gene>
    <name evidence="2" type="ORF">DY251_20185</name>
</gene>
<evidence type="ECO:0000313" key="2">
    <source>
        <dbReference type="EMBL" id="RFC63879.1"/>
    </source>
</evidence>
<sequence>MTDAERIAEVQRVISAVRDPEIDETAGELDFVVGVEVNEGDVAVSIRLPSYWCPANFAWLMAQDMRKAVLSLPWATGFRLELVDHFAEAQISRGISQGLAFEAVFPTHAVGDLTALQRDFATKAMLMRQAPLIAAIGKSGMDDTAICAAKIRAFDLLDDASIAPLWAAVMEKRREAGIAHDAAQPAVCDAAGAAVADLNAHLREIRRVSTSAAASGEMCRMLVAGRRIGVGCTAFAPTNNINKQENAR</sequence>